<dbReference type="Pfam" id="PF03167">
    <property type="entry name" value="UDG"/>
    <property type="match status" value="1"/>
</dbReference>
<dbReference type="SMART" id="SM00986">
    <property type="entry name" value="UDG"/>
    <property type="match status" value="1"/>
</dbReference>
<sequence length="529" mass="59473">MKRILLEPDFNAWREAAREALHLGYLPEELELQDSTVPSTLDLTLELADGPTGPPITAPHTSKSFLEAAQYAAVHRDPQRWNLLYRILYRLQANRNLLKVSVDPDIAELERLESQVRRDLHKMHAFVRFRMVLEPDDLNGRPIVVDESLPTDPNPHHLVLAVPTPFGLNHTALPHCEPDPHATPTPSQPDTCEHFIAWYQPDHRILPLAAPFFAERFGIMRWTILTPDASVSWDPTGKQLAFAPGLPRESAPAEDELEDLWRSYYASIYNPARINPEMMRSEMPVRYWKNLPEISLLPDLLTKSQSRVSDMVTRQQQQPSAQPFVPEDHSLPTLRAALPACKGCELYQHATQVVPGVGAARAKLILVGEQPGDQEDLQGQPFVGPAGNILDRVMAELDIDRSKVYVTNAVKHFKFIQRGKFRLHQNPRMSEITACRPWLLAEIDTIHPNVVLCLGASASKSLLGGTFALMRDHGKVLSTPYANQVIATIHPSAILRARDKDSGEQLYQFLRDDLALAWHTAHKPALTSV</sequence>
<reference evidence="11 12" key="1">
    <citation type="submission" date="2020-07" db="EMBL/GenBank/DDBJ databases">
        <title>Genomic Encyclopedia of Type Strains, Phase IV (KMG-V): Genome sequencing to study the core and pangenomes of soil and plant-associated prokaryotes.</title>
        <authorList>
            <person name="Whitman W."/>
        </authorList>
    </citation>
    <scope>NUCLEOTIDE SEQUENCE [LARGE SCALE GENOMIC DNA]</scope>
    <source>
        <strain evidence="11 12">M8UP22</strain>
    </source>
</reference>
<keyword evidence="11" id="KW-0548">Nucleotidyltransferase</keyword>
<dbReference type="PANTHER" id="PTHR33693">
    <property type="entry name" value="TYPE-5 URACIL-DNA GLYCOSYLASE"/>
    <property type="match status" value="1"/>
</dbReference>
<dbReference type="InterPro" id="IPR025404">
    <property type="entry name" value="DUF4130"/>
</dbReference>
<evidence type="ECO:0000256" key="7">
    <source>
        <dbReference type="ARBA" id="ARBA00023004"/>
    </source>
</evidence>
<dbReference type="Pfam" id="PF13566">
    <property type="entry name" value="DUF4130"/>
    <property type="match status" value="2"/>
</dbReference>
<dbReference type="InterPro" id="IPR036895">
    <property type="entry name" value="Uracil-DNA_glycosylase-like_sf"/>
</dbReference>
<gene>
    <name evidence="11" type="ORF">HDF08_001790</name>
</gene>
<accession>A0A852V9Z0</accession>
<evidence type="ECO:0000256" key="6">
    <source>
        <dbReference type="ARBA" id="ARBA00022801"/>
    </source>
</evidence>
<evidence type="ECO:0000256" key="9">
    <source>
        <dbReference type="ARBA" id="ARBA00023204"/>
    </source>
</evidence>
<dbReference type="NCBIfam" id="TIGR03914">
    <property type="entry name" value="UDG_fam_dom"/>
    <property type="match status" value="1"/>
</dbReference>
<keyword evidence="6" id="KW-0378">Hydrolase</keyword>
<dbReference type="SMART" id="SM00987">
    <property type="entry name" value="UreE_C"/>
    <property type="match status" value="1"/>
</dbReference>
<dbReference type="InterPro" id="IPR005273">
    <property type="entry name" value="Ura-DNA_glyco_family4"/>
</dbReference>
<dbReference type="InterPro" id="IPR005122">
    <property type="entry name" value="Uracil-DNA_glycosylase-like"/>
</dbReference>
<proteinExistence type="inferred from homology"/>
<keyword evidence="9" id="KW-0234">DNA repair</keyword>
<evidence type="ECO:0000256" key="1">
    <source>
        <dbReference type="ARBA" id="ARBA00006521"/>
    </source>
</evidence>
<keyword evidence="11" id="KW-0808">Transferase</keyword>
<comment type="caution">
    <text evidence="11">The sequence shown here is derived from an EMBL/GenBank/DDBJ whole genome shotgun (WGS) entry which is preliminary data.</text>
</comment>
<evidence type="ECO:0000256" key="4">
    <source>
        <dbReference type="ARBA" id="ARBA00022723"/>
    </source>
</evidence>
<keyword evidence="3" id="KW-0004">4Fe-4S</keyword>
<feature type="domain" description="Uracil-DNA glycosylase-like" evidence="10">
    <location>
        <begin position="355"/>
        <end position="514"/>
    </location>
</feature>
<keyword evidence="8" id="KW-0411">Iron-sulfur</keyword>
<evidence type="ECO:0000313" key="11">
    <source>
        <dbReference type="EMBL" id="NYF89723.1"/>
    </source>
</evidence>
<keyword evidence="5" id="KW-0227">DNA damage</keyword>
<evidence type="ECO:0000256" key="8">
    <source>
        <dbReference type="ARBA" id="ARBA00023014"/>
    </source>
</evidence>
<name>A0A852V9Z0_9BACT</name>
<dbReference type="NCBIfam" id="TIGR00758">
    <property type="entry name" value="UDG_fam4"/>
    <property type="match status" value="1"/>
</dbReference>
<evidence type="ECO:0000256" key="3">
    <source>
        <dbReference type="ARBA" id="ARBA00022485"/>
    </source>
</evidence>
<keyword evidence="4" id="KW-0479">Metal-binding</keyword>
<evidence type="ECO:0000313" key="12">
    <source>
        <dbReference type="Proteomes" id="UP000564385"/>
    </source>
</evidence>
<dbReference type="PANTHER" id="PTHR33693:SF9">
    <property type="entry name" value="TYPE-4 URACIL-DNA GLYCOSYLASE"/>
    <property type="match status" value="1"/>
</dbReference>
<dbReference type="GO" id="GO:0051539">
    <property type="term" value="F:4 iron, 4 sulfur cluster binding"/>
    <property type="evidence" value="ECO:0007669"/>
    <property type="project" value="UniProtKB-KW"/>
</dbReference>
<organism evidence="11 12">
    <name type="scientific">Tunturiibacter lichenicola</name>
    <dbReference type="NCBI Taxonomy" id="2051959"/>
    <lineage>
        <taxon>Bacteria</taxon>
        <taxon>Pseudomonadati</taxon>
        <taxon>Acidobacteriota</taxon>
        <taxon>Terriglobia</taxon>
        <taxon>Terriglobales</taxon>
        <taxon>Acidobacteriaceae</taxon>
        <taxon>Tunturiibacter</taxon>
    </lineage>
</organism>
<dbReference type="Proteomes" id="UP000564385">
    <property type="component" value="Unassembled WGS sequence"/>
</dbReference>
<dbReference type="Gene3D" id="3.40.470.10">
    <property type="entry name" value="Uracil-DNA glycosylase-like domain"/>
    <property type="match status" value="1"/>
</dbReference>
<dbReference type="GO" id="GO:0006281">
    <property type="term" value="P:DNA repair"/>
    <property type="evidence" value="ECO:0007669"/>
    <property type="project" value="UniProtKB-KW"/>
</dbReference>
<dbReference type="NCBIfam" id="TIGR03915">
    <property type="entry name" value="SAM_7_link_chp"/>
    <property type="match status" value="1"/>
</dbReference>
<dbReference type="GO" id="GO:0046872">
    <property type="term" value="F:metal ion binding"/>
    <property type="evidence" value="ECO:0007669"/>
    <property type="project" value="UniProtKB-KW"/>
</dbReference>
<evidence type="ECO:0000256" key="5">
    <source>
        <dbReference type="ARBA" id="ARBA00022763"/>
    </source>
</evidence>
<dbReference type="GO" id="GO:0097506">
    <property type="term" value="F:deaminated base DNA N-glycosylase activity"/>
    <property type="evidence" value="ECO:0007669"/>
    <property type="project" value="UniProtKB-ARBA"/>
</dbReference>
<evidence type="ECO:0000256" key="2">
    <source>
        <dbReference type="ARBA" id="ARBA00019403"/>
    </source>
</evidence>
<dbReference type="GO" id="GO:0016779">
    <property type="term" value="F:nucleotidyltransferase activity"/>
    <property type="evidence" value="ECO:0007669"/>
    <property type="project" value="UniProtKB-KW"/>
</dbReference>
<protein>
    <recommendedName>
        <fullName evidence="2">Type-4 uracil-DNA glycosylase</fullName>
    </recommendedName>
</protein>
<dbReference type="CDD" id="cd10030">
    <property type="entry name" value="UDG-F4_TTUDGA_SPO1dp_like"/>
    <property type="match status" value="1"/>
</dbReference>
<keyword evidence="7" id="KW-0408">Iron</keyword>
<dbReference type="InterPro" id="IPR051536">
    <property type="entry name" value="UDG_Type-4/5"/>
</dbReference>
<evidence type="ECO:0000259" key="10">
    <source>
        <dbReference type="SMART" id="SM00986"/>
    </source>
</evidence>
<dbReference type="InterPro" id="IPR023875">
    <property type="entry name" value="DNA_repair_put"/>
</dbReference>
<dbReference type="SUPFAM" id="SSF52141">
    <property type="entry name" value="Uracil-DNA glycosylase-like"/>
    <property type="match status" value="1"/>
</dbReference>
<comment type="similarity">
    <text evidence="1">Belongs to the uracil-DNA glycosylase (UDG) superfamily. Type 4 (UDGa) family.</text>
</comment>
<dbReference type="AlphaFoldDB" id="A0A852V9Z0"/>
<dbReference type="EMBL" id="JACCCU010000001">
    <property type="protein sequence ID" value="NYF89723.1"/>
    <property type="molecule type" value="Genomic_DNA"/>
</dbReference>